<dbReference type="GO" id="GO:0032589">
    <property type="term" value="C:neuron projection membrane"/>
    <property type="evidence" value="ECO:0007669"/>
    <property type="project" value="TreeGrafter"/>
</dbReference>
<dbReference type="InterPro" id="IPR013783">
    <property type="entry name" value="Ig-like_fold"/>
</dbReference>
<sequence length="278" mass="31198">MEIKRTWRTSTTYFSLGFLLLCVQSGKLAAISIKGSQIKDTHIQNIDIDAEYELLDMDHQEQQLEEPKLIGIPINRGPYFDTSASKNVTALVGKTAYMNCRVHNLGNRTVSWIRHRDLHLLTVGRLTYTSDLRFQSIHNPQTEDWSLQVRYPQKRDSGVYECQVSTTPPISHCMQLSIVEPITVILGGPELFINTGSTINLTCIIRHSPEPPPGIYWTHDNSEISYDSPRGGVSVITEKGEITTSYLLIQRAKDPDSGKYTCSPSNANPISVTVHVLN</sequence>
<feature type="chain" id="PRO_5008406216" description="Ig-like domain-containing protein" evidence="1">
    <location>
        <begin position="31"/>
        <end position="278"/>
    </location>
</feature>
<dbReference type="FunFam" id="2.60.40.10:FF:000533">
    <property type="entry name" value="Uncharacterized protein, isoform A"/>
    <property type="match status" value="1"/>
</dbReference>
<dbReference type="VEuPathDB" id="VectorBase:LLOJ009401"/>
<feature type="domain" description="Ig-like" evidence="2">
    <location>
        <begin position="67"/>
        <end position="177"/>
    </location>
</feature>
<dbReference type="FunFam" id="2.60.40.10:FF:000129">
    <property type="entry name" value="CLUMA_CG018772, isoform A"/>
    <property type="match status" value="1"/>
</dbReference>
<dbReference type="Gene3D" id="2.60.40.10">
    <property type="entry name" value="Immunoglobulins"/>
    <property type="match status" value="2"/>
</dbReference>
<feature type="domain" description="Ig-like" evidence="2">
    <location>
        <begin position="181"/>
        <end position="273"/>
    </location>
</feature>
<proteinExistence type="predicted"/>
<dbReference type="InterPro" id="IPR003599">
    <property type="entry name" value="Ig_sub"/>
</dbReference>
<reference evidence="3" key="1">
    <citation type="submission" date="2020-05" db="UniProtKB">
        <authorList>
            <consortium name="EnsemblMetazoa"/>
        </authorList>
    </citation>
    <scope>IDENTIFICATION</scope>
    <source>
        <strain evidence="3">Jacobina</strain>
    </source>
</reference>
<accession>A0A1B0CWL7</accession>
<dbReference type="VEuPathDB" id="VectorBase:LLONM1_010065"/>
<organism evidence="3 4">
    <name type="scientific">Lutzomyia longipalpis</name>
    <name type="common">Sand fly</name>
    <dbReference type="NCBI Taxonomy" id="7200"/>
    <lineage>
        <taxon>Eukaryota</taxon>
        <taxon>Metazoa</taxon>
        <taxon>Ecdysozoa</taxon>
        <taxon>Arthropoda</taxon>
        <taxon>Hexapoda</taxon>
        <taxon>Insecta</taxon>
        <taxon>Pterygota</taxon>
        <taxon>Neoptera</taxon>
        <taxon>Endopterygota</taxon>
        <taxon>Diptera</taxon>
        <taxon>Nematocera</taxon>
        <taxon>Psychodoidea</taxon>
        <taxon>Psychodidae</taxon>
        <taxon>Lutzomyia</taxon>
        <taxon>Lutzomyia</taxon>
    </lineage>
</organism>
<dbReference type="InterPro" id="IPR036179">
    <property type="entry name" value="Ig-like_dom_sf"/>
</dbReference>
<dbReference type="SUPFAM" id="SSF48726">
    <property type="entry name" value="Immunoglobulin"/>
    <property type="match status" value="2"/>
</dbReference>
<evidence type="ECO:0000259" key="2">
    <source>
        <dbReference type="PROSITE" id="PS50835"/>
    </source>
</evidence>
<dbReference type="InterPro" id="IPR013106">
    <property type="entry name" value="Ig_V-set"/>
</dbReference>
<feature type="signal peptide" evidence="1">
    <location>
        <begin position="1"/>
        <end position="30"/>
    </location>
</feature>
<evidence type="ECO:0000256" key="1">
    <source>
        <dbReference type="SAM" id="SignalP"/>
    </source>
</evidence>
<keyword evidence="1" id="KW-0732">Signal</keyword>
<protein>
    <recommendedName>
        <fullName evidence="2">Ig-like domain-containing protein</fullName>
    </recommendedName>
</protein>
<name>A0A1B0CWL7_LUTLO</name>
<dbReference type="Proteomes" id="UP000092461">
    <property type="component" value="Unassembled WGS sequence"/>
</dbReference>
<dbReference type="InterPro" id="IPR003598">
    <property type="entry name" value="Ig_sub2"/>
</dbReference>
<dbReference type="GO" id="GO:0050808">
    <property type="term" value="P:synapse organization"/>
    <property type="evidence" value="ECO:0007669"/>
    <property type="project" value="TreeGrafter"/>
</dbReference>
<dbReference type="PANTHER" id="PTHR23279">
    <property type="entry name" value="DEFECTIVE PROBOSCIS EXTENSION RESPONSE DPR -RELATED"/>
    <property type="match status" value="1"/>
</dbReference>
<dbReference type="Pfam" id="PF13927">
    <property type="entry name" value="Ig_3"/>
    <property type="match status" value="1"/>
</dbReference>
<dbReference type="SMART" id="SM00409">
    <property type="entry name" value="IG"/>
    <property type="match status" value="2"/>
</dbReference>
<dbReference type="PANTHER" id="PTHR23279:SF13">
    <property type="entry name" value="DEFECTIVE PROBOSCIS EXTENSION RESPONSE 21"/>
    <property type="match status" value="1"/>
</dbReference>
<dbReference type="PROSITE" id="PS50835">
    <property type="entry name" value="IG_LIKE"/>
    <property type="match status" value="2"/>
</dbReference>
<dbReference type="EnsemblMetazoa" id="LLOJ009401-RA">
    <property type="protein sequence ID" value="LLOJ009401-PA"/>
    <property type="gene ID" value="LLOJ009401"/>
</dbReference>
<evidence type="ECO:0000313" key="4">
    <source>
        <dbReference type="Proteomes" id="UP000092461"/>
    </source>
</evidence>
<dbReference type="InterPro" id="IPR037448">
    <property type="entry name" value="Zig-8"/>
</dbReference>
<dbReference type="Pfam" id="PF07686">
    <property type="entry name" value="V-set"/>
    <property type="match status" value="1"/>
</dbReference>
<keyword evidence="4" id="KW-1185">Reference proteome</keyword>
<dbReference type="InterPro" id="IPR007110">
    <property type="entry name" value="Ig-like_dom"/>
</dbReference>
<dbReference type="EMBL" id="AJWK01032656">
    <property type="status" value="NOT_ANNOTATED_CDS"/>
    <property type="molecule type" value="Genomic_DNA"/>
</dbReference>
<dbReference type="SMART" id="SM00408">
    <property type="entry name" value="IGc2"/>
    <property type="match status" value="2"/>
</dbReference>
<dbReference type="AlphaFoldDB" id="A0A1B0CWL7"/>
<evidence type="ECO:0000313" key="3">
    <source>
        <dbReference type="EnsemblMetazoa" id="LLOJ009401-PA"/>
    </source>
</evidence>